<gene>
    <name evidence="1" type="ORF">P879_05773</name>
</gene>
<reference evidence="1 2" key="1">
    <citation type="submission" date="2019-07" db="EMBL/GenBank/DDBJ databases">
        <title>Annotation for the trematode Paragonimus westermani.</title>
        <authorList>
            <person name="Choi Y.-J."/>
        </authorList>
    </citation>
    <scope>NUCLEOTIDE SEQUENCE [LARGE SCALE GENOMIC DNA]</scope>
    <source>
        <strain evidence="1">180907_Pwestermani</strain>
    </source>
</reference>
<evidence type="ECO:0008006" key="3">
    <source>
        <dbReference type="Google" id="ProtNLM"/>
    </source>
</evidence>
<evidence type="ECO:0000313" key="2">
    <source>
        <dbReference type="Proteomes" id="UP000699462"/>
    </source>
</evidence>
<dbReference type="Proteomes" id="UP000699462">
    <property type="component" value="Unassembled WGS sequence"/>
</dbReference>
<protein>
    <recommendedName>
        <fullName evidence="3">Protoheme IX farnesyltransferase, mitochondrial</fullName>
    </recommendedName>
</protein>
<dbReference type="OrthoDB" id="5211at2759"/>
<dbReference type="AlphaFoldDB" id="A0A8T0DV92"/>
<organism evidence="1 2">
    <name type="scientific">Paragonimus westermani</name>
    <dbReference type="NCBI Taxonomy" id="34504"/>
    <lineage>
        <taxon>Eukaryota</taxon>
        <taxon>Metazoa</taxon>
        <taxon>Spiralia</taxon>
        <taxon>Lophotrochozoa</taxon>
        <taxon>Platyhelminthes</taxon>
        <taxon>Trematoda</taxon>
        <taxon>Digenea</taxon>
        <taxon>Plagiorchiida</taxon>
        <taxon>Troglotremata</taxon>
        <taxon>Troglotrematidae</taxon>
        <taxon>Paragonimus</taxon>
    </lineage>
</organism>
<comment type="caution">
    <text evidence="1">The sequence shown here is derived from an EMBL/GenBank/DDBJ whole genome shotgun (WGS) entry which is preliminary data.</text>
</comment>
<name>A0A8T0DV92_9TREM</name>
<dbReference type="EMBL" id="JTDF01001079">
    <property type="protein sequence ID" value="KAF8570521.1"/>
    <property type="molecule type" value="Genomic_DNA"/>
</dbReference>
<evidence type="ECO:0000313" key="1">
    <source>
        <dbReference type="EMBL" id="KAF8570521.1"/>
    </source>
</evidence>
<proteinExistence type="predicted"/>
<keyword evidence="2" id="KW-1185">Reference proteome</keyword>
<sequence length="260" mass="27848">MLPRSFGLRPRYRMHLNTTVCCVHYNNPKSCSVRPAERMDNVTPTCCPSSSVTPKPKGDATTVTAVLQDRLFRSWQFLYISVFIRSVETPTSYVNVRHLLIPAFFSDLHNSGPSSFKLPLNSSLFYSVCHEKPSGDAVLANRSALSASLGSHPDPRSACSEPSAMRNLATPVPAELIDPILTVHSVSESVRQWLTIAAGLSKARLSLLVVSTAVVGCILAASTTLASPVFLAHPVQTAVCLAIGTGLTSAAANTVNQVSK</sequence>
<accession>A0A8T0DV92</accession>